<evidence type="ECO:0000259" key="4">
    <source>
        <dbReference type="PROSITE" id="PS50932"/>
    </source>
</evidence>
<dbReference type="Pfam" id="PF00356">
    <property type="entry name" value="LacI"/>
    <property type="match status" value="1"/>
</dbReference>
<evidence type="ECO:0000256" key="3">
    <source>
        <dbReference type="ARBA" id="ARBA00023163"/>
    </source>
</evidence>
<keyword evidence="3" id="KW-0804">Transcription</keyword>
<gene>
    <name evidence="5" type="ORF">KZY68_08560</name>
</gene>
<evidence type="ECO:0000256" key="2">
    <source>
        <dbReference type="ARBA" id="ARBA00023125"/>
    </source>
</evidence>
<dbReference type="GO" id="GO:0000976">
    <property type="term" value="F:transcription cis-regulatory region binding"/>
    <property type="evidence" value="ECO:0007669"/>
    <property type="project" value="TreeGrafter"/>
</dbReference>
<accession>A0AAW4NTH0</accession>
<proteinExistence type="predicted"/>
<dbReference type="AlphaFoldDB" id="A0AAW4NTH0"/>
<evidence type="ECO:0000313" key="5">
    <source>
        <dbReference type="EMBL" id="MBW4866057.1"/>
    </source>
</evidence>
<dbReference type="Pfam" id="PF13377">
    <property type="entry name" value="Peripla_BP_3"/>
    <property type="match status" value="1"/>
</dbReference>
<sequence length="340" mass="38111">MKSSKTTIKDIARALRVSAATVSRSLNNSHEISEEMRRLVLSKAKELNYKPNINARNLLRRRTNMIGVVVPEFTTFFFSEIIIGIQEVLNAEGYQVLICQSSESGVIERQNIEMLESSMVEGLIVSVTKDAQNIDLYNRIITDGTPIVFVNRVPPKLQATQIVIDDRKWAFKIVDHMIRCGYRNIAHLGGCQNLSVTKERLQGYIDALSAHNIPIQEKYIMYVGVQQEHAKIGVDYLLSLKKRPKAIFAINDSIAIGCMLELRKRGLRIPQDMAIAGFSESPTGRIMELTSVAQPTLDMGKLAAQHLLQQIRGLTTPTETIVLDGKLNIRKSSLPIGKRK</sequence>
<reference evidence="5" key="1">
    <citation type="submission" date="2021-07" db="EMBL/GenBank/DDBJ databases">
        <title>Genomic diversity and antimicrobial resistance of Prevotella spp. isolated from chronic lung disease airways.</title>
        <authorList>
            <person name="Webb K.A."/>
            <person name="Olagoke O.S."/>
            <person name="Baird T."/>
            <person name="Neill J."/>
            <person name="Pham A."/>
            <person name="Wells T.J."/>
            <person name="Ramsay K.A."/>
            <person name="Bell S.C."/>
            <person name="Sarovich D.S."/>
            <person name="Price E.P."/>
        </authorList>
    </citation>
    <scope>NUCLEOTIDE SEQUENCE</scope>
    <source>
        <strain evidence="5">SCHI0047.S.3</strain>
    </source>
</reference>
<organism evidence="5 6">
    <name type="scientific">Segatella salivae</name>
    <dbReference type="NCBI Taxonomy" id="228604"/>
    <lineage>
        <taxon>Bacteria</taxon>
        <taxon>Pseudomonadati</taxon>
        <taxon>Bacteroidota</taxon>
        <taxon>Bacteroidia</taxon>
        <taxon>Bacteroidales</taxon>
        <taxon>Prevotellaceae</taxon>
        <taxon>Segatella</taxon>
    </lineage>
</organism>
<evidence type="ECO:0000313" key="6">
    <source>
        <dbReference type="Proteomes" id="UP001196873"/>
    </source>
</evidence>
<dbReference type="CDD" id="cd01392">
    <property type="entry name" value="HTH_LacI"/>
    <property type="match status" value="1"/>
</dbReference>
<keyword evidence="2" id="KW-0238">DNA-binding</keyword>
<dbReference type="GO" id="GO:0003700">
    <property type="term" value="F:DNA-binding transcription factor activity"/>
    <property type="evidence" value="ECO:0007669"/>
    <property type="project" value="TreeGrafter"/>
</dbReference>
<dbReference type="Proteomes" id="UP001196873">
    <property type="component" value="Unassembled WGS sequence"/>
</dbReference>
<evidence type="ECO:0000256" key="1">
    <source>
        <dbReference type="ARBA" id="ARBA00023015"/>
    </source>
</evidence>
<dbReference type="RefSeq" id="WP_219427906.1">
    <property type="nucleotide sequence ID" value="NZ_JAHXRD010000012.1"/>
</dbReference>
<dbReference type="PROSITE" id="PS50932">
    <property type="entry name" value="HTH_LACI_2"/>
    <property type="match status" value="1"/>
</dbReference>
<keyword evidence="1" id="KW-0805">Transcription regulation</keyword>
<dbReference type="PANTHER" id="PTHR30146">
    <property type="entry name" value="LACI-RELATED TRANSCRIPTIONAL REPRESSOR"/>
    <property type="match status" value="1"/>
</dbReference>
<feature type="domain" description="HTH lacI-type" evidence="4">
    <location>
        <begin position="6"/>
        <end position="60"/>
    </location>
</feature>
<dbReference type="PANTHER" id="PTHR30146:SF109">
    <property type="entry name" value="HTH-TYPE TRANSCRIPTIONAL REGULATOR GALS"/>
    <property type="match status" value="1"/>
</dbReference>
<dbReference type="EMBL" id="JAHXRF010000012">
    <property type="protein sequence ID" value="MBW4866057.1"/>
    <property type="molecule type" value="Genomic_DNA"/>
</dbReference>
<dbReference type="SMART" id="SM00354">
    <property type="entry name" value="HTH_LACI"/>
    <property type="match status" value="1"/>
</dbReference>
<name>A0AAW4NTH0_9BACT</name>
<dbReference type="InterPro" id="IPR046335">
    <property type="entry name" value="LacI/GalR-like_sensor"/>
</dbReference>
<dbReference type="CDD" id="cd06267">
    <property type="entry name" value="PBP1_LacI_sugar_binding-like"/>
    <property type="match status" value="1"/>
</dbReference>
<dbReference type="InterPro" id="IPR000843">
    <property type="entry name" value="HTH_LacI"/>
</dbReference>
<comment type="caution">
    <text evidence="5">The sequence shown here is derived from an EMBL/GenBank/DDBJ whole genome shotgun (WGS) entry which is preliminary data.</text>
</comment>
<protein>
    <submittedName>
        <fullName evidence="5">LacI family transcriptional regulator</fullName>
    </submittedName>
</protein>